<dbReference type="RefSeq" id="WP_007300013.1">
    <property type="nucleotide sequence ID" value="NZ_AJJH01000157.1"/>
</dbReference>
<evidence type="ECO:0000313" key="1">
    <source>
        <dbReference type="EMBL" id="EID75333.1"/>
    </source>
</evidence>
<dbReference type="AlphaFoldDB" id="I0WG17"/>
<dbReference type="EMBL" id="AJJH01000157">
    <property type="protein sequence ID" value="EID75333.1"/>
    <property type="molecule type" value="Genomic_DNA"/>
</dbReference>
<sequence length="73" mass="8078">MKVSTEYPVAGTKRETLLIATLVGVEHRLEERGKPALQTRITLEVAADEVTLHIPFHLPIDIADTMDELLAEA</sequence>
<accession>I0WG17</accession>
<evidence type="ECO:0000313" key="2">
    <source>
        <dbReference type="Proteomes" id="UP000006447"/>
    </source>
</evidence>
<comment type="caution">
    <text evidence="1">The sequence shown here is derived from an EMBL/GenBank/DDBJ whole genome shotgun (WGS) entry which is preliminary data.</text>
</comment>
<reference evidence="1 2" key="1">
    <citation type="journal article" date="2012" name="J. Bacteriol.">
        <title>Draft genome sequence of the nitrophenol-degrading actinomycete Rhodococcus imtechensis RKJ300.</title>
        <authorList>
            <person name="Vikram S."/>
            <person name="Kumar S."/>
            <person name="Subramanian S."/>
            <person name="Raghava G.P."/>
        </authorList>
    </citation>
    <scope>NUCLEOTIDE SEQUENCE [LARGE SCALE GENOMIC DNA]</scope>
    <source>
        <strain evidence="1 2">RKJ300</strain>
    </source>
</reference>
<gene>
    <name evidence="1" type="ORF">W59_28076</name>
</gene>
<dbReference type="Proteomes" id="UP000006447">
    <property type="component" value="Unassembled WGS sequence"/>
</dbReference>
<name>I0WG17_RHOOP</name>
<protein>
    <submittedName>
        <fullName evidence="1">Uncharacterized protein</fullName>
    </submittedName>
</protein>
<organism evidence="1 2">
    <name type="scientific">Rhodococcus opacus RKJ300 = JCM 13270</name>
    <dbReference type="NCBI Taxonomy" id="1165867"/>
    <lineage>
        <taxon>Bacteria</taxon>
        <taxon>Bacillati</taxon>
        <taxon>Actinomycetota</taxon>
        <taxon>Actinomycetes</taxon>
        <taxon>Mycobacteriales</taxon>
        <taxon>Nocardiaceae</taxon>
        <taxon>Rhodococcus</taxon>
    </lineage>
</organism>
<proteinExistence type="predicted"/>
<dbReference type="PATRIC" id="fig|1165867.3.peg.5746"/>